<protein>
    <submittedName>
        <fullName evidence="2">Uncharacterized protein</fullName>
    </submittedName>
</protein>
<evidence type="ECO:0000313" key="3">
    <source>
        <dbReference type="Proteomes" id="UP000239001"/>
    </source>
</evidence>
<dbReference type="Proteomes" id="UP000239001">
    <property type="component" value="Unassembled WGS sequence"/>
</dbReference>
<accession>A0A2T1M0F0</accession>
<feature type="transmembrane region" description="Helical" evidence="1">
    <location>
        <begin position="347"/>
        <end position="367"/>
    </location>
</feature>
<feature type="transmembrane region" description="Helical" evidence="1">
    <location>
        <begin position="379"/>
        <end position="401"/>
    </location>
</feature>
<feature type="transmembrane region" description="Helical" evidence="1">
    <location>
        <begin position="123"/>
        <end position="140"/>
    </location>
</feature>
<keyword evidence="3" id="KW-1185">Reference proteome</keyword>
<proteinExistence type="predicted"/>
<dbReference type="EMBL" id="PXOH01000005">
    <property type="protein sequence ID" value="PSF38142.1"/>
    <property type="molecule type" value="Genomic_DNA"/>
</dbReference>
<gene>
    <name evidence="2" type="ORF">C7H19_06635</name>
</gene>
<reference evidence="2 3" key="2">
    <citation type="submission" date="2018-03" db="EMBL/GenBank/DDBJ databases">
        <authorList>
            <person name="Keele B.F."/>
        </authorList>
    </citation>
    <scope>NUCLEOTIDE SEQUENCE [LARGE SCALE GENOMIC DNA]</scope>
    <source>
        <strain evidence="2 3">CCALA 016</strain>
    </source>
</reference>
<comment type="caution">
    <text evidence="2">The sequence shown here is derived from an EMBL/GenBank/DDBJ whole genome shotgun (WGS) entry which is preliminary data.</text>
</comment>
<reference evidence="2 3" key="1">
    <citation type="submission" date="2018-03" db="EMBL/GenBank/DDBJ databases">
        <title>The ancient ancestry and fast evolution of plastids.</title>
        <authorList>
            <person name="Moore K.R."/>
            <person name="Magnabosco C."/>
            <person name="Momper L."/>
            <person name="Gold D.A."/>
            <person name="Bosak T."/>
            <person name="Fournier G.P."/>
        </authorList>
    </citation>
    <scope>NUCLEOTIDE SEQUENCE [LARGE SCALE GENOMIC DNA]</scope>
    <source>
        <strain evidence="2 3">CCALA 016</strain>
    </source>
</reference>
<keyword evidence="1" id="KW-0472">Membrane</keyword>
<dbReference type="AlphaFoldDB" id="A0A2T1M0F0"/>
<feature type="transmembrane region" description="Helical" evidence="1">
    <location>
        <begin position="12"/>
        <end position="32"/>
    </location>
</feature>
<keyword evidence="1" id="KW-1133">Transmembrane helix</keyword>
<feature type="transmembrane region" description="Helical" evidence="1">
    <location>
        <begin position="174"/>
        <end position="190"/>
    </location>
</feature>
<evidence type="ECO:0000313" key="2">
    <source>
        <dbReference type="EMBL" id="PSF38142.1"/>
    </source>
</evidence>
<feature type="transmembrane region" description="Helical" evidence="1">
    <location>
        <begin position="220"/>
        <end position="238"/>
    </location>
</feature>
<name>A0A2T1M0F0_9CHRO</name>
<feature type="transmembrane region" description="Helical" evidence="1">
    <location>
        <begin position="307"/>
        <end position="327"/>
    </location>
</feature>
<sequence length="750" mass="84342">MYFKTKFLGLSLKFIALFIAIIPAFLLAHFIIVNAVNVPFWDDWDVPGIILIKLSQNSPLTFQDLIAQHNDSRKFFTKLIFIGLAYLTNWDVRYPMLVSFLLACLISFNIFKLSQLTLSKTDILLLFLILLTNLLIFSPVSENWLWSIQLVVFIPIACITSCLVVLYSSLKNNIKFVICAILATISTYSYANGMLAWIIIFPLLIFLPDLSLKSWKSKKILLMGWLACFTANISLYFYNFHKPDITSSPLKVIQQPINVIIKYFLTFLGAPLGKGDLTNSFVIGLILVIFIILICFYLLINLSNKKLLYQAIPWLAIASYSILNALLTTGRLGFGGSEQALASRYLNFSPFLAIALIYLIPLILRDLKTKGFGRSQKWLFFLITVFLSSSLIFLSLTNFVYGIERMSSLKEDRLYGKSCLLLINVFLDSDCIKSKIYPHDIDMTQARANQFNDIGFITPKLVDHSIFDTPNKTGMPIERQFGKITLKNTQPEYLTKVNLDNNFVVSGWAINPKAQKPADAVILTAEQSNSRVTPLAIAQVKEESRDLSQALQQKKYDHSGWQYTLSADTIPADATQITAWSFDSENGKAYKIGSTTLKGIMRQKFISEKNLLSGVEPKFTIKNLGKISFAQNVGVIDVINSSTNSEQTIVKNTPIKIAGWAMLPTQNKPADTVIITVGDDNIITAYASVNLERPDVAQAFNNPALLRSGWNAEIELSALTGDKVILKAWIYEPTKKSVYKLYNTFTLNIQ</sequence>
<keyword evidence="1" id="KW-0812">Transmembrane</keyword>
<feature type="transmembrane region" description="Helical" evidence="1">
    <location>
        <begin position="281"/>
        <end position="300"/>
    </location>
</feature>
<organism evidence="2 3">
    <name type="scientific">Aphanothece hegewaldii CCALA 016</name>
    <dbReference type="NCBI Taxonomy" id="2107694"/>
    <lineage>
        <taxon>Bacteria</taxon>
        <taxon>Bacillati</taxon>
        <taxon>Cyanobacteriota</taxon>
        <taxon>Cyanophyceae</taxon>
        <taxon>Oscillatoriophycideae</taxon>
        <taxon>Chroococcales</taxon>
        <taxon>Aphanothecaceae</taxon>
        <taxon>Aphanothece</taxon>
    </lineage>
</organism>
<feature type="transmembrane region" description="Helical" evidence="1">
    <location>
        <begin position="146"/>
        <end position="167"/>
    </location>
</feature>
<evidence type="ECO:0000256" key="1">
    <source>
        <dbReference type="SAM" id="Phobius"/>
    </source>
</evidence>
<feature type="transmembrane region" description="Helical" evidence="1">
    <location>
        <begin position="94"/>
        <end position="111"/>
    </location>
</feature>